<dbReference type="Gene3D" id="1.10.10.10">
    <property type="entry name" value="Winged helix-like DNA-binding domain superfamily/Winged helix DNA-binding domain"/>
    <property type="match status" value="1"/>
</dbReference>
<evidence type="ECO:0000313" key="8">
    <source>
        <dbReference type="EMBL" id="UXY37044.1"/>
    </source>
</evidence>
<organism evidence="8 9">
    <name type="scientific">Streptomyces albidocamelliae</name>
    <dbReference type="NCBI Taxonomy" id="2981135"/>
    <lineage>
        <taxon>Bacteria</taxon>
        <taxon>Bacillati</taxon>
        <taxon>Actinomycetota</taxon>
        <taxon>Actinomycetes</taxon>
        <taxon>Kitasatosporales</taxon>
        <taxon>Streptomycetaceae</taxon>
        <taxon>Streptomyces</taxon>
    </lineage>
</organism>
<keyword evidence="9" id="KW-1185">Reference proteome</keyword>
<dbReference type="EMBL" id="CP106795">
    <property type="protein sequence ID" value="UXY37044.1"/>
    <property type="molecule type" value="Genomic_DNA"/>
</dbReference>
<reference evidence="8" key="1">
    <citation type="submission" date="2022-10" db="EMBL/GenBank/DDBJ databases">
        <authorList>
            <person name="Mo P."/>
        </authorList>
    </citation>
    <scope>NUCLEOTIDE SEQUENCE</scope>
    <source>
        <strain evidence="8">HUAS 14-6</strain>
    </source>
</reference>
<dbReference type="Pfam" id="PF04542">
    <property type="entry name" value="Sigma70_r2"/>
    <property type="match status" value="1"/>
</dbReference>
<dbReference type="InterPro" id="IPR014284">
    <property type="entry name" value="RNA_pol_sigma-70_dom"/>
</dbReference>
<protein>
    <submittedName>
        <fullName evidence="8">Sigma-70 family RNA polymerase sigma factor</fullName>
    </submittedName>
</protein>
<comment type="subunit">
    <text evidence="2">Interacts transiently with the RNA polymerase catalytic core formed by RpoA, RpoB, RpoC and RpoZ (2 alpha, 1 beta, 1 beta' and 1 omega subunit) to form the RNA polymerase holoenzyme that can initiate transcription.</text>
</comment>
<feature type="domain" description="RNA polymerase sigma factor 70 region 4 type 2" evidence="7">
    <location>
        <begin position="125"/>
        <end position="175"/>
    </location>
</feature>
<keyword evidence="5" id="KW-0804">Transcription</keyword>
<dbReference type="NCBIfam" id="TIGR02937">
    <property type="entry name" value="sigma70-ECF"/>
    <property type="match status" value="1"/>
</dbReference>
<dbReference type="SUPFAM" id="SSF88659">
    <property type="entry name" value="Sigma3 and sigma4 domains of RNA polymerase sigma factors"/>
    <property type="match status" value="1"/>
</dbReference>
<dbReference type="CDD" id="cd06171">
    <property type="entry name" value="Sigma70_r4"/>
    <property type="match status" value="1"/>
</dbReference>
<dbReference type="InterPro" id="IPR013324">
    <property type="entry name" value="RNA_pol_sigma_r3/r4-like"/>
</dbReference>
<name>A0ABY6ERN4_9ACTN</name>
<dbReference type="Proteomes" id="UP001060733">
    <property type="component" value="Chromosome"/>
</dbReference>
<dbReference type="Gene3D" id="1.10.1740.10">
    <property type="match status" value="1"/>
</dbReference>
<proteinExistence type="inferred from homology"/>
<dbReference type="Pfam" id="PF08281">
    <property type="entry name" value="Sigma70_r4_2"/>
    <property type="match status" value="1"/>
</dbReference>
<dbReference type="InterPro" id="IPR013325">
    <property type="entry name" value="RNA_pol_sigma_r2"/>
</dbReference>
<dbReference type="SUPFAM" id="SSF54427">
    <property type="entry name" value="NTF2-like"/>
    <property type="match status" value="1"/>
</dbReference>
<dbReference type="RefSeq" id="WP_263278459.1">
    <property type="nucleotide sequence ID" value="NZ_CP106795.1"/>
</dbReference>
<comment type="similarity">
    <text evidence="1">Belongs to the sigma-70 factor family. ECF subfamily.</text>
</comment>
<evidence type="ECO:0000256" key="1">
    <source>
        <dbReference type="ARBA" id="ARBA00010641"/>
    </source>
</evidence>
<dbReference type="InterPro" id="IPR007627">
    <property type="entry name" value="RNA_pol_sigma70_r2"/>
</dbReference>
<dbReference type="InterPro" id="IPR036388">
    <property type="entry name" value="WH-like_DNA-bd_sf"/>
</dbReference>
<evidence type="ECO:0000256" key="2">
    <source>
        <dbReference type="ARBA" id="ARBA00011344"/>
    </source>
</evidence>
<evidence type="ECO:0000259" key="7">
    <source>
        <dbReference type="Pfam" id="PF08281"/>
    </source>
</evidence>
<dbReference type="PANTHER" id="PTHR30173:SF43">
    <property type="entry name" value="ECF RNA POLYMERASE SIGMA FACTOR SIGI-RELATED"/>
    <property type="match status" value="1"/>
</dbReference>
<gene>
    <name evidence="8" type="ORF">N8I86_21335</name>
</gene>
<evidence type="ECO:0000313" key="9">
    <source>
        <dbReference type="Proteomes" id="UP001060733"/>
    </source>
</evidence>
<evidence type="ECO:0000259" key="6">
    <source>
        <dbReference type="Pfam" id="PF04542"/>
    </source>
</evidence>
<dbReference type="Gene3D" id="3.10.450.50">
    <property type="match status" value="1"/>
</dbReference>
<dbReference type="SUPFAM" id="SSF88946">
    <property type="entry name" value="Sigma2 domain of RNA polymerase sigma factors"/>
    <property type="match status" value="1"/>
</dbReference>
<feature type="domain" description="RNA polymerase sigma-70 region 2" evidence="6">
    <location>
        <begin position="29"/>
        <end position="92"/>
    </location>
</feature>
<evidence type="ECO:0000256" key="4">
    <source>
        <dbReference type="ARBA" id="ARBA00023082"/>
    </source>
</evidence>
<evidence type="ECO:0000256" key="5">
    <source>
        <dbReference type="ARBA" id="ARBA00023163"/>
    </source>
</evidence>
<keyword evidence="4" id="KW-0731">Sigma factor</keyword>
<dbReference type="InterPro" id="IPR052704">
    <property type="entry name" value="ECF_Sigma-70_Domain"/>
</dbReference>
<dbReference type="InterPro" id="IPR032710">
    <property type="entry name" value="NTF2-like_dom_sf"/>
</dbReference>
<keyword evidence="3" id="KW-0805">Transcription regulation</keyword>
<accession>A0ABY6ERN4</accession>
<evidence type="ECO:0000256" key="3">
    <source>
        <dbReference type="ARBA" id="ARBA00023015"/>
    </source>
</evidence>
<dbReference type="PANTHER" id="PTHR30173">
    <property type="entry name" value="SIGMA 19 FACTOR"/>
    <property type="match status" value="1"/>
</dbReference>
<dbReference type="InterPro" id="IPR013249">
    <property type="entry name" value="RNA_pol_sigma70_r4_t2"/>
</dbReference>
<sequence>MSDQGSDQYGERHDDGDRRADRDFLADRFEGYRGHLRSVAYRMLGSAAEAEDAVQEAWFRLHRSDTREVENLGGWLTTVVGRVCLDMLRSRRTRGEEPLDTWRPAPSAEPDPAQDAVLADSVGVALLVVLDTLSPAERLAFVLHDLFGVPFEEIGGILGRSPAAARQLASRARRRVRGADAPETDLARQREVVDAFLAAARDGDFDGLLAVLDPDVVARSEAGVTSGAAAVAAGAAGFARLARIARPALVDGATGLVVIVDGRPERVLTFAFAADRITVVDIVTAPDRLADLTIETT</sequence>